<sequence>MVLNLLRRYYYDDDIQNGPCAFCTQPYELFGNNWKDAKTDGDFAIECIDLVALIACLVLAFQFKWVKRQRKATIRTFGYVIATLLTIIYYILVLVNTGLSEANTTTTYLYLLVYIFTVVFWRAAEVLFFAIILQTIVGSTSTGIIPKLKVVNIVAIIVLLLIAIAIIGLYIAIVAWQLTNGPYDENGDLYNLFSKYYNVVVAFQALLLVISIYATVMGVIAMIKERARVRD</sequence>
<protein>
    <recommendedName>
        <fullName evidence="4">Chitin synthase export chaperone</fullName>
    </recommendedName>
</protein>
<feature type="transmembrane region" description="Helical" evidence="1">
    <location>
        <begin position="43"/>
        <end position="65"/>
    </location>
</feature>
<feature type="transmembrane region" description="Helical" evidence="1">
    <location>
        <begin position="196"/>
        <end position="223"/>
    </location>
</feature>
<evidence type="ECO:0000256" key="1">
    <source>
        <dbReference type="SAM" id="Phobius"/>
    </source>
</evidence>
<proteinExistence type="predicted"/>
<feature type="transmembrane region" description="Helical" evidence="1">
    <location>
        <begin position="107"/>
        <end position="133"/>
    </location>
</feature>
<comment type="caution">
    <text evidence="2">The sequence shown here is derived from an EMBL/GenBank/DDBJ whole genome shotgun (WGS) entry which is preliminary data.</text>
</comment>
<dbReference type="AlphaFoldDB" id="A0A8H4R898"/>
<feature type="transmembrane region" description="Helical" evidence="1">
    <location>
        <begin position="153"/>
        <end position="176"/>
    </location>
</feature>
<name>A0A8H4R898_9HELO</name>
<keyword evidence="3" id="KW-1185">Reference proteome</keyword>
<gene>
    <name evidence="2" type="ORF">G7Y89_g14091</name>
</gene>
<dbReference type="OrthoDB" id="3440177at2759"/>
<feature type="transmembrane region" description="Helical" evidence="1">
    <location>
        <begin position="77"/>
        <end position="95"/>
    </location>
</feature>
<keyword evidence="1" id="KW-0812">Transmembrane</keyword>
<keyword evidence="1" id="KW-0472">Membrane</keyword>
<evidence type="ECO:0000313" key="2">
    <source>
        <dbReference type="EMBL" id="KAF4624084.1"/>
    </source>
</evidence>
<evidence type="ECO:0000313" key="3">
    <source>
        <dbReference type="Proteomes" id="UP000566819"/>
    </source>
</evidence>
<organism evidence="2 3">
    <name type="scientific">Cudoniella acicularis</name>
    <dbReference type="NCBI Taxonomy" id="354080"/>
    <lineage>
        <taxon>Eukaryota</taxon>
        <taxon>Fungi</taxon>
        <taxon>Dikarya</taxon>
        <taxon>Ascomycota</taxon>
        <taxon>Pezizomycotina</taxon>
        <taxon>Leotiomycetes</taxon>
        <taxon>Helotiales</taxon>
        <taxon>Tricladiaceae</taxon>
        <taxon>Cudoniella</taxon>
    </lineage>
</organism>
<evidence type="ECO:0008006" key="4">
    <source>
        <dbReference type="Google" id="ProtNLM"/>
    </source>
</evidence>
<dbReference type="Proteomes" id="UP000566819">
    <property type="component" value="Unassembled WGS sequence"/>
</dbReference>
<dbReference type="EMBL" id="JAAMPI010001776">
    <property type="protein sequence ID" value="KAF4624084.1"/>
    <property type="molecule type" value="Genomic_DNA"/>
</dbReference>
<accession>A0A8H4R898</accession>
<reference evidence="2 3" key="1">
    <citation type="submission" date="2020-03" db="EMBL/GenBank/DDBJ databases">
        <title>Draft Genome Sequence of Cudoniella acicularis.</title>
        <authorList>
            <person name="Buettner E."/>
            <person name="Kellner H."/>
        </authorList>
    </citation>
    <scope>NUCLEOTIDE SEQUENCE [LARGE SCALE GENOMIC DNA]</scope>
    <source>
        <strain evidence="2 3">DSM 108380</strain>
    </source>
</reference>
<keyword evidence="1" id="KW-1133">Transmembrane helix</keyword>